<accession>A0A4U3ES10</accession>
<evidence type="ECO:0000313" key="1">
    <source>
        <dbReference type="EMBL" id="TKJ83333.1"/>
    </source>
</evidence>
<proteinExistence type="predicted"/>
<organism evidence="1 2">
    <name type="scientific">Erwinia persicina</name>
    <dbReference type="NCBI Taxonomy" id="55211"/>
    <lineage>
        <taxon>Bacteria</taxon>
        <taxon>Pseudomonadati</taxon>
        <taxon>Pseudomonadota</taxon>
        <taxon>Gammaproteobacteria</taxon>
        <taxon>Enterobacterales</taxon>
        <taxon>Erwiniaceae</taxon>
        <taxon>Erwinia</taxon>
    </lineage>
</organism>
<reference evidence="1 2" key="1">
    <citation type="journal article" date="2019" name="Sci. Rep.">
        <title>Differences in resource use lead to coexistence of seed-transmitted microbial populations.</title>
        <authorList>
            <person name="Torres-Cortes G."/>
            <person name="Garcia B.J."/>
            <person name="Compant S."/>
            <person name="Rezki S."/>
            <person name="Jones P."/>
            <person name="Preveaux A."/>
            <person name="Briand M."/>
            <person name="Roulet A."/>
            <person name="Bouchez O."/>
            <person name="Jacobson D."/>
            <person name="Barret M."/>
        </authorList>
    </citation>
    <scope>NUCLEOTIDE SEQUENCE [LARGE SCALE GENOMIC DNA]</scope>
    <source>
        <strain evidence="1 2">CFBP13511</strain>
    </source>
</reference>
<dbReference type="Proteomes" id="UP000306393">
    <property type="component" value="Unassembled WGS sequence"/>
</dbReference>
<evidence type="ECO:0000313" key="2">
    <source>
        <dbReference type="Proteomes" id="UP000306393"/>
    </source>
</evidence>
<dbReference type="AlphaFoldDB" id="A0A4U3ES10"/>
<dbReference type="EMBL" id="QGAC01000038">
    <property type="protein sequence ID" value="TKJ83333.1"/>
    <property type="molecule type" value="Genomic_DNA"/>
</dbReference>
<sequence>MIGSTNPTPCPAKPDPLSSMKKHVCAVGVVRSKTGRISALAGREGRLRACTQYLKRYFLQQLSS</sequence>
<protein>
    <submittedName>
        <fullName evidence="1">Uncharacterized protein</fullName>
    </submittedName>
</protein>
<name>A0A4U3ES10_9GAMM</name>
<comment type="caution">
    <text evidence="1">The sequence shown here is derived from an EMBL/GenBank/DDBJ whole genome shotgun (WGS) entry which is preliminary data.</text>
</comment>
<dbReference type="OrthoDB" id="6628619at2"/>
<gene>
    <name evidence="1" type="ORF">EpCFBP13511_22945</name>
</gene>